<evidence type="ECO:0000256" key="4">
    <source>
        <dbReference type="ARBA" id="ARBA00022737"/>
    </source>
</evidence>
<comment type="subcellular location">
    <subcellularLocation>
        <location evidence="1">Membrane</location>
        <topology evidence="1">Multi-pass membrane protein</topology>
    </subcellularLocation>
</comment>
<evidence type="ECO:0000256" key="3">
    <source>
        <dbReference type="ARBA" id="ARBA00022692"/>
    </source>
</evidence>
<evidence type="ECO:0000313" key="8">
    <source>
        <dbReference type="Proteomes" id="UP001491310"/>
    </source>
</evidence>
<dbReference type="PROSITE" id="PS50920">
    <property type="entry name" value="SOLCAR"/>
    <property type="match status" value="3"/>
</dbReference>
<feature type="repeat" description="Solcar" evidence="6">
    <location>
        <begin position="163"/>
        <end position="246"/>
    </location>
</feature>
<evidence type="ECO:0000256" key="2">
    <source>
        <dbReference type="ARBA" id="ARBA00022448"/>
    </source>
</evidence>
<organism evidence="7 8">
    <name type="scientific">Coccomyxa subellipsoidea</name>
    <dbReference type="NCBI Taxonomy" id="248742"/>
    <lineage>
        <taxon>Eukaryota</taxon>
        <taxon>Viridiplantae</taxon>
        <taxon>Chlorophyta</taxon>
        <taxon>core chlorophytes</taxon>
        <taxon>Trebouxiophyceae</taxon>
        <taxon>Trebouxiophyceae incertae sedis</taxon>
        <taxon>Coccomyxaceae</taxon>
        <taxon>Coccomyxa</taxon>
    </lineage>
</organism>
<dbReference type="PANTHER" id="PTHR24089">
    <property type="entry name" value="SOLUTE CARRIER FAMILY 25"/>
    <property type="match status" value="1"/>
</dbReference>
<sequence>MSTSGKSPRRGTQQAAAPLHAHHGAPVFELAAAPAIGSTQDIDLGKLLVRRPVAAVALVPKSAVLFAAGAVAGALGKTLTAPLDRVKLLLQTRGGLQGGALKAAARGGGVWDALVVIGREEGFLGYWKGNIPQILKVVPYSAIQLCSYEAAKRHLRNKDTGDLSVPARLAAGAFAGMTATLATYPLDTLRLRLAVDPASRSVMGAARALMREGSHRAFFRGLGASMLGIAPYMALELAVFDLMPTDVAPFARGFSSALLATMLCYPLDTVRRQIQLQSTGGAGPLQMAEKILHREGVAGFYRGFLPNALKNLPNKGVRLAVFDGAKKLLVKADEAYKEEVEKVNGTMYRKRLQHCGDARVHVRRYLQQSTFAAGRLPLIQATAQHSYEDRLLQLLDLEGDDLRERALDSTGAVDIGFLLWLASREEAATGAEKERLGTLASQLTALHEGLEPLPRGAVQEASAQLKRTEPLDQDGLVQLGARWRALTKDSAAAALSPEAAQLAERQVSQLGAGVKDSKATSAVELMGRKRVGQGESLPLGPADPASRILEALLAVDDERERLALLPSAFEPHPEGELPLEDPDGVEPLHTSPASLLQAINFSLSRMEPDLRADIPRVLRGESGPGPRDSRSRLLGLRAEVFRIWDGVMPDE</sequence>
<dbReference type="SUPFAM" id="SSF103506">
    <property type="entry name" value="Mitochondrial carrier"/>
    <property type="match status" value="1"/>
</dbReference>
<keyword evidence="5 6" id="KW-0472">Membrane</keyword>
<dbReference type="InterPro" id="IPR018108">
    <property type="entry name" value="MCP_transmembrane"/>
</dbReference>
<evidence type="ECO:0000256" key="5">
    <source>
        <dbReference type="ARBA" id="ARBA00023136"/>
    </source>
</evidence>
<name>A0ABR2Z0T8_9CHLO</name>
<dbReference type="InterPro" id="IPR002067">
    <property type="entry name" value="MCP"/>
</dbReference>
<dbReference type="Gene3D" id="1.50.40.10">
    <property type="entry name" value="Mitochondrial carrier domain"/>
    <property type="match status" value="1"/>
</dbReference>
<gene>
    <name evidence="7" type="ORF">WJX75_006031</name>
</gene>
<keyword evidence="2" id="KW-0813">Transport</keyword>
<evidence type="ECO:0000313" key="7">
    <source>
        <dbReference type="EMBL" id="KAK9917580.1"/>
    </source>
</evidence>
<feature type="repeat" description="Solcar" evidence="6">
    <location>
        <begin position="60"/>
        <end position="154"/>
    </location>
</feature>
<accession>A0ABR2Z0T8</accession>
<comment type="caution">
    <text evidence="7">The sequence shown here is derived from an EMBL/GenBank/DDBJ whole genome shotgun (WGS) entry which is preliminary data.</text>
</comment>
<reference evidence="7 8" key="1">
    <citation type="journal article" date="2024" name="Nat. Commun.">
        <title>Phylogenomics reveals the evolutionary origins of lichenization in chlorophyte algae.</title>
        <authorList>
            <person name="Puginier C."/>
            <person name="Libourel C."/>
            <person name="Otte J."/>
            <person name="Skaloud P."/>
            <person name="Haon M."/>
            <person name="Grisel S."/>
            <person name="Petersen M."/>
            <person name="Berrin J.G."/>
            <person name="Delaux P.M."/>
            <person name="Dal Grande F."/>
            <person name="Keller J."/>
        </authorList>
    </citation>
    <scope>NUCLEOTIDE SEQUENCE [LARGE SCALE GENOMIC DNA]</scope>
    <source>
        <strain evidence="7 8">SAG 216-7</strain>
    </source>
</reference>
<dbReference type="Proteomes" id="UP001491310">
    <property type="component" value="Unassembled WGS sequence"/>
</dbReference>
<keyword evidence="8" id="KW-1185">Reference proteome</keyword>
<dbReference type="PRINTS" id="PR00926">
    <property type="entry name" value="MITOCARRIER"/>
</dbReference>
<proteinExistence type="predicted"/>
<dbReference type="EMBL" id="JALJOT010000002">
    <property type="protein sequence ID" value="KAK9917580.1"/>
    <property type="molecule type" value="Genomic_DNA"/>
</dbReference>
<evidence type="ECO:0008006" key="9">
    <source>
        <dbReference type="Google" id="ProtNLM"/>
    </source>
</evidence>
<dbReference type="Pfam" id="PF00153">
    <property type="entry name" value="Mito_carr"/>
    <property type="match status" value="3"/>
</dbReference>
<feature type="repeat" description="Solcar" evidence="6">
    <location>
        <begin position="248"/>
        <end position="328"/>
    </location>
</feature>
<keyword evidence="4" id="KW-0677">Repeat</keyword>
<protein>
    <recommendedName>
        <fullName evidence="9">Mitochondrial carrier</fullName>
    </recommendedName>
</protein>
<dbReference type="InterPro" id="IPR023395">
    <property type="entry name" value="MCP_dom_sf"/>
</dbReference>
<keyword evidence="3 6" id="KW-0812">Transmembrane</keyword>
<evidence type="ECO:0000256" key="1">
    <source>
        <dbReference type="ARBA" id="ARBA00004141"/>
    </source>
</evidence>
<evidence type="ECO:0000256" key="6">
    <source>
        <dbReference type="PROSITE-ProRule" id="PRU00282"/>
    </source>
</evidence>